<dbReference type="GO" id="GO:0006508">
    <property type="term" value="P:proteolysis"/>
    <property type="evidence" value="ECO:0007669"/>
    <property type="project" value="UniProtKB-KW"/>
</dbReference>
<evidence type="ECO:0000256" key="5">
    <source>
        <dbReference type="ARBA" id="ARBA00022801"/>
    </source>
</evidence>
<proteinExistence type="inferred from homology"/>
<dbReference type="InterPro" id="IPR016024">
    <property type="entry name" value="ARM-type_fold"/>
</dbReference>
<evidence type="ECO:0000256" key="2">
    <source>
        <dbReference type="ARBA" id="ARBA00010136"/>
    </source>
</evidence>
<dbReference type="PANTHER" id="PTHR46627:SF1">
    <property type="entry name" value="AMINOPEPTIDASE O"/>
    <property type="match status" value="1"/>
</dbReference>
<dbReference type="Gene3D" id="1.10.390.10">
    <property type="entry name" value="Neutral Protease Domain 2"/>
    <property type="match status" value="1"/>
</dbReference>
<gene>
    <name evidence="10" type="ORF">RRG08_037422</name>
</gene>
<protein>
    <recommendedName>
        <fullName evidence="9">Peptidase M1 leukotriene A4 hydrolase/aminopeptidase C-terminal domain-containing protein</fullName>
    </recommendedName>
</protein>
<dbReference type="PANTHER" id="PTHR46627">
    <property type="entry name" value="AMINOPEPTIDASE O"/>
    <property type="match status" value="1"/>
</dbReference>
<dbReference type="GO" id="GO:0005730">
    <property type="term" value="C:nucleolus"/>
    <property type="evidence" value="ECO:0007669"/>
    <property type="project" value="InterPro"/>
</dbReference>
<evidence type="ECO:0000256" key="8">
    <source>
        <dbReference type="SAM" id="MobiDB-lite"/>
    </source>
</evidence>
<dbReference type="SUPFAM" id="SSF55486">
    <property type="entry name" value="Metalloproteases ('zincins'), catalytic domain"/>
    <property type="match status" value="1"/>
</dbReference>
<keyword evidence="7" id="KW-0482">Metalloprotease</keyword>
<dbReference type="GO" id="GO:0008270">
    <property type="term" value="F:zinc ion binding"/>
    <property type="evidence" value="ECO:0007669"/>
    <property type="project" value="InterPro"/>
</dbReference>
<evidence type="ECO:0000256" key="6">
    <source>
        <dbReference type="ARBA" id="ARBA00022833"/>
    </source>
</evidence>
<dbReference type="InterPro" id="IPR015211">
    <property type="entry name" value="Peptidase_M1_C"/>
</dbReference>
<feature type="domain" description="Peptidase M1 leukotriene A4 hydrolase/aminopeptidase C-terminal" evidence="9">
    <location>
        <begin position="412"/>
        <end position="566"/>
    </location>
</feature>
<name>A0AAE1AHQ2_9GAST</name>
<dbReference type="InterPro" id="IPR027268">
    <property type="entry name" value="Peptidase_M4/M1_CTD_sf"/>
</dbReference>
<dbReference type="SMART" id="SM01263">
    <property type="entry name" value="Leuk-A4-hydro_C"/>
    <property type="match status" value="1"/>
</dbReference>
<evidence type="ECO:0000313" key="11">
    <source>
        <dbReference type="Proteomes" id="UP001283361"/>
    </source>
</evidence>
<dbReference type="AlphaFoldDB" id="A0AAE1AHQ2"/>
<evidence type="ECO:0000259" key="9">
    <source>
        <dbReference type="SMART" id="SM01263"/>
    </source>
</evidence>
<dbReference type="InterPro" id="IPR038502">
    <property type="entry name" value="M1_LTA-4_hydro/amino_C_sf"/>
</dbReference>
<keyword evidence="4" id="KW-0479">Metal-binding</keyword>
<sequence length="569" mass="64519">MYKTRGEGPCLTWTKDQNMQPCVYTSGHLLNNRSLMPSQDMPKAMSTWHCYITIPAENAAIVELNKVIVLMAGETKPSVIVNQDGSHMFCYHSSYPMPSSTFALAIGIWPEYCTTQGKNHYVMEANHISSEPCVRIFAPSSLDGNMLKNLTNYLAACFSALHSVLGQYPLQRLDILIVPASFDSLGMMCPHLLFLSQSILLCEGIEAEGSMFYRVAHELCHTWLGVLTGPSDWTEEWLTEGLCCYLEDVVHTRALKWGETEARERLELRCLLKYRVLKAEISATPEDLQKLRPSGDETVTNSISSSAEPCIVKNGLNPGKTLLQVHYLKGFFLLRHLERISGKEEFLEVLRTFIENKMGKLFSSMDLLEYCFEHLPKLRQSDLTVNRVCREWLDSPGMPQALSEFDIDDGNSLFKEVQNQLSTLKAGVRRKRKKRSDTVQGTASDSSSDSKLLLPEQRVLLLDLLVEEDVKLSRPQMQRLRDSLRIKDAGAEVQHSWCELVISRKALAWLGDVERFLSQHQAMGVYLYGELMISENVRLQALAHKVFQSLRPNMAENQRLAVEEMLFPT</sequence>
<evidence type="ECO:0000256" key="7">
    <source>
        <dbReference type="ARBA" id="ARBA00023049"/>
    </source>
</evidence>
<dbReference type="InterPro" id="IPR042097">
    <property type="entry name" value="Aminopeptidase_N-like_N_sf"/>
</dbReference>
<evidence type="ECO:0000256" key="3">
    <source>
        <dbReference type="ARBA" id="ARBA00022670"/>
    </source>
</evidence>
<feature type="region of interest" description="Disordered" evidence="8">
    <location>
        <begin position="429"/>
        <end position="450"/>
    </location>
</feature>
<dbReference type="GO" id="GO:0070006">
    <property type="term" value="F:metalloaminopeptidase activity"/>
    <property type="evidence" value="ECO:0007669"/>
    <property type="project" value="InterPro"/>
</dbReference>
<dbReference type="Gene3D" id="1.25.40.320">
    <property type="entry name" value="Peptidase M1, leukotriene A4 hydrolase/aminopeptidase C-terminal domain"/>
    <property type="match status" value="1"/>
</dbReference>
<dbReference type="Pfam" id="PF09127">
    <property type="entry name" value="Leuk-A4-hydro_C"/>
    <property type="match status" value="1"/>
</dbReference>
<comment type="cofactor">
    <cofactor evidence="1">
        <name>Zn(2+)</name>
        <dbReference type="ChEBI" id="CHEBI:29105"/>
    </cofactor>
</comment>
<organism evidence="10 11">
    <name type="scientific">Elysia crispata</name>
    <name type="common">lettuce slug</name>
    <dbReference type="NCBI Taxonomy" id="231223"/>
    <lineage>
        <taxon>Eukaryota</taxon>
        <taxon>Metazoa</taxon>
        <taxon>Spiralia</taxon>
        <taxon>Lophotrochozoa</taxon>
        <taxon>Mollusca</taxon>
        <taxon>Gastropoda</taxon>
        <taxon>Heterobranchia</taxon>
        <taxon>Euthyneura</taxon>
        <taxon>Panpulmonata</taxon>
        <taxon>Sacoglossa</taxon>
        <taxon>Placobranchoidea</taxon>
        <taxon>Plakobranchidae</taxon>
        <taxon>Elysia</taxon>
    </lineage>
</organism>
<dbReference type="SUPFAM" id="SSF48371">
    <property type="entry name" value="ARM repeat"/>
    <property type="match status" value="1"/>
</dbReference>
<dbReference type="Proteomes" id="UP001283361">
    <property type="component" value="Unassembled WGS sequence"/>
</dbReference>
<keyword evidence="6" id="KW-0862">Zinc</keyword>
<dbReference type="Gene3D" id="3.30.2010.30">
    <property type="match status" value="1"/>
</dbReference>
<comment type="caution">
    <text evidence="10">The sequence shown here is derived from an EMBL/GenBank/DDBJ whole genome shotgun (WGS) entry which is preliminary data.</text>
</comment>
<keyword evidence="5" id="KW-0378">Hydrolase</keyword>
<dbReference type="SUPFAM" id="SSF63737">
    <property type="entry name" value="Leukotriene A4 hydrolase N-terminal domain"/>
    <property type="match status" value="1"/>
</dbReference>
<dbReference type="Pfam" id="PF01433">
    <property type="entry name" value="Peptidase_M1"/>
    <property type="match status" value="1"/>
</dbReference>
<dbReference type="EMBL" id="JAWDGP010001927">
    <property type="protein sequence ID" value="KAK3786957.1"/>
    <property type="molecule type" value="Genomic_DNA"/>
</dbReference>
<comment type="similarity">
    <text evidence="2">Belongs to the peptidase M1 family.</text>
</comment>
<evidence type="ECO:0000313" key="10">
    <source>
        <dbReference type="EMBL" id="KAK3786957.1"/>
    </source>
</evidence>
<accession>A0AAE1AHQ2</accession>
<reference evidence="10" key="1">
    <citation type="journal article" date="2023" name="G3 (Bethesda)">
        <title>A reference genome for the long-term kleptoplast-retaining sea slug Elysia crispata morphotype clarki.</title>
        <authorList>
            <person name="Eastman K.E."/>
            <person name="Pendleton A.L."/>
            <person name="Shaikh M.A."/>
            <person name="Suttiyut T."/>
            <person name="Ogas R."/>
            <person name="Tomko P."/>
            <person name="Gavelis G."/>
            <person name="Widhalm J.R."/>
            <person name="Wisecaver J.H."/>
        </authorList>
    </citation>
    <scope>NUCLEOTIDE SEQUENCE</scope>
    <source>
        <strain evidence="10">ECLA1</strain>
    </source>
</reference>
<evidence type="ECO:0000256" key="4">
    <source>
        <dbReference type="ARBA" id="ARBA00022723"/>
    </source>
</evidence>
<evidence type="ECO:0000256" key="1">
    <source>
        <dbReference type="ARBA" id="ARBA00001947"/>
    </source>
</evidence>
<dbReference type="Gene3D" id="2.60.40.1730">
    <property type="entry name" value="tricorn interacting facor f3 domain"/>
    <property type="match status" value="1"/>
</dbReference>
<keyword evidence="3" id="KW-0645">Protease</keyword>
<dbReference type="InterPro" id="IPR014782">
    <property type="entry name" value="Peptidase_M1_dom"/>
</dbReference>
<keyword evidence="11" id="KW-1185">Reference proteome</keyword>
<dbReference type="InterPro" id="IPR033577">
    <property type="entry name" value="AOPep"/>
</dbReference>